<dbReference type="GO" id="GO:0008270">
    <property type="term" value="F:zinc ion binding"/>
    <property type="evidence" value="ECO:0007669"/>
    <property type="project" value="UniProtKB-KW"/>
</dbReference>
<name>A0AAN7Z3W5_9MYCE</name>
<dbReference type="SMART" id="SM00271">
    <property type="entry name" value="DnaJ"/>
    <property type="match status" value="1"/>
</dbReference>
<reference evidence="12 13" key="1">
    <citation type="submission" date="2023-11" db="EMBL/GenBank/DDBJ databases">
        <title>Dfirmibasis_genome.</title>
        <authorList>
            <person name="Edelbroek B."/>
            <person name="Kjellin J."/>
            <person name="Jerlstrom-Hultqvist J."/>
            <person name="Soderbom F."/>
        </authorList>
    </citation>
    <scope>NUCLEOTIDE SEQUENCE [LARGE SCALE GENOMIC DNA]</scope>
    <source>
        <strain evidence="12 13">TNS-C-14</strain>
    </source>
</reference>
<accession>A0AAN7Z3W5</accession>
<dbReference type="SUPFAM" id="SSF57938">
    <property type="entry name" value="DnaJ/Hsp40 cysteine-rich domain"/>
    <property type="match status" value="1"/>
</dbReference>
<keyword evidence="13" id="KW-1185">Reference proteome</keyword>
<evidence type="ECO:0000256" key="7">
    <source>
        <dbReference type="ARBA" id="ARBA00023186"/>
    </source>
</evidence>
<dbReference type="InterPro" id="IPR012724">
    <property type="entry name" value="DnaJ"/>
</dbReference>
<evidence type="ECO:0000256" key="4">
    <source>
        <dbReference type="ARBA" id="ARBA00022771"/>
    </source>
</evidence>
<dbReference type="FunFam" id="2.10.230.10:FF:000001">
    <property type="entry name" value="DnaJ subfamily A member 2"/>
    <property type="match status" value="1"/>
</dbReference>
<evidence type="ECO:0000313" key="12">
    <source>
        <dbReference type="EMBL" id="KAK5583550.1"/>
    </source>
</evidence>
<dbReference type="HAMAP" id="MF_01152">
    <property type="entry name" value="DnaJ"/>
    <property type="match status" value="1"/>
</dbReference>
<sequence>MVKEKEYYDRLGVKSDCTEDQLKKAYRKMAIKYHPDKNQGPGKDAAEAKFKEISEAYEVLSDPEKRKMYDSYGSEGMKESGFHASSAEDLFSHFFGAGGGGGGFNFGGGGEEFGGFNFGNMGGMGGMGGGGHKKRRKGEDIEHEMNRTLEELYNGKLVKISINRDEICKVCKGTGSNKPGVTATCNTCHGSRYVFQKKQMGPGMIQQVQSACPDCHGTGEKIKEEDKCKECKGKKVTPGKKIVQFQVEKGTRDGERIMLQGQGSEYPGVPPGDVIITIREKSNPNFKRNGDNLIYTKRIKLLDSIAGGQFILNTLDHRKLWVNHDKGDIIKQGDMRFIENEGMPIKGTSRKGKLIIAFDIEYPSNLTNDDIEKLSKILPKSATPTVSKSDCKSVGLSKVNFNTNESSHGAGGAYQQHGGAYGHKQQQQGFNPADFGGQFGGAGPQQGQQCQQQ</sequence>
<dbReference type="InterPro" id="IPR008971">
    <property type="entry name" value="HSP40/DnaJ_pept-bd"/>
</dbReference>
<evidence type="ECO:0000313" key="13">
    <source>
        <dbReference type="Proteomes" id="UP001344447"/>
    </source>
</evidence>
<dbReference type="PROSITE" id="PS51188">
    <property type="entry name" value="ZF_CR"/>
    <property type="match status" value="1"/>
</dbReference>
<dbReference type="PROSITE" id="PS50076">
    <property type="entry name" value="DNAJ_2"/>
    <property type="match status" value="1"/>
</dbReference>
<dbReference type="InterPro" id="IPR001623">
    <property type="entry name" value="DnaJ_domain"/>
</dbReference>
<dbReference type="GO" id="GO:0005783">
    <property type="term" value="C:endoplasmic reticulum"/>
    <property type="evidence" value="ECO:0007669"/>
    <property type="project" value="UniProtKB-SubCell"/>
</dbReference>
<feature type="region of interest" description="Disordered" evidence="9">
    <location>
        <begin position="408"/>
        <end position="453"/>
    </location>
</feature>
<proteinExistence type="inferred from homology"/>
<dbReference type="FunFam" id="2.60.260.20:FF:000091">
    <property type="entry name" value="DnaJ domain containing protein"/>
    <property type="match status" value="1"/>
</dbReference>
<keyword evidence="6 8" id="KW-0862">Zinc</keyword>
<gene>
    <name evidence="12" type="ORF">RB653_005147</name>
</gene>
<dbReference type="FunFam" id="1.10.287.110:FF:000062">
    <property type="entry name" value="DnaJ protein ERDJ3B"/>
    <property type="match status" value="1"/>
</dbReference>
<dbReference type="GO" id="GO:0005524">
    <property type="term" value="F:ATP binding"/>
    <property type="evidence" value="ECO:0007669"/>
    <property type="project" value="InterPro"/>
</dbReference>
<evidence type="ECO:0000256" key="3">
    <source>
        <dbReference type="ARBA" id="ARBA00022737"/>
    </source>
</evidence>
<dbReference type="Pfam" id="PF01556">
    <property type="entry name" value="DnaJ_C"/>
    <property type="match status" value="1"/>
</dbReference>
<dbReference type="GO" id="GO:0030544">
    <property type="term" value="F:Hsp70 protein binding"/>
    <property type="evidence" value="ECO:0007669"/>
    <property type="project" value="InterPro"/>
</dbReference>
<dbReference type="Proteomes" id="UP001344447">
    <property type="component" value="Unassembled WGS sequence"/>
</dbReference>
<evidence type="ECO:0000256" key="5">
    <source>
        <dbReference type="ARBA" id="ARBA00022824"/>
    </source>
</evidence>
<dbReference type="Gene3D" id="1.10.287.110">
    <property type="entry name" value="DnaJ domain"/>
    <property type="match status" value="1"/>
</dbReference>
<dbReference type="Pfam" id="PF00684">
    <property type="entry name" value="DnaJ_CXXCXGXG"/>
    <property type="match status" value="1"/>
</dbReference>
<dbReference type="GO" id="GO:0009408">
    <property type="term" value="P:response to heat"/>
    <property type="evidence" value="ECO:0007669"/>
    <property type="project" value="InterPro"/>
</dbReference>
<keyword evidence="7" id="KW-0143">Chaperone</keyword>
<dbReference type="GO" id="GO:0006457">
    <property type="term" value="P:protein folding"/>
    <property type="evidence" value="ECO:0007669"/>
    <property type="project" value="InterPro"/>
</dbReference>
<evidence type="ECO:0000256" key="2">
    <source>
        <dbReference type="ARBA" id="ARBA00022723"/>
    </source>
</evidence>
<dbReference type="Pfam" id="PF00226">
    <property type="entry name" value="DnaJ"/>
    <property type="match status" value="1"/>
</dbReference>
<evidence type="ECO:0000256" key="9">
    <source>
        <dbReference type="SAM" id="MobiDB-lite"/>
    </source>
</evidence>
<evidence type="ECO:0000256" key="1">
    <source>
        <dbReference type="ARBA" id="ARBA00004240"/>
    </source>
</evidence>
<evidence type="ECO:0000259" key="11">
    <source>
        <dbReference type="PROSITE" id="PS51188"/>
    </source>
</evidence>
<dbReference type="GO" id="GO:0051082">
    <property type="term" value="F:unfolded protein binding"/>
    <property type="evidence" value="ECO:0007669"/>
    <property type="project" value="InterPro"/>
</dbReference>
<organism evidence="12 13">
    <name type="scientific">Dictyostelium firmibasis</name>
    <dbReference type="NCBI Taxonomy" id="79012"/>
    <lineage>
        <taxon>Eukaryota</taxon>
        <taxon>Amoebozoa</taxon>
        <taxon>Evosea</taxon>
        <taxon>Eumycetozoa</taxon>
        <taxon>Dictyostelia</taxon>
        <taxon>Dictyosteliales</taxon>
        <taxon>Dictyosteliaceae</taxon>
        <taxon>Dictyostelium</taxon>
    </lineage>
</organism>
<dbReference type="InterPro" id="IPR002939">
    <property type="entry name" value="DnaJ_C"/>
</dbReference>
<dbReference type="AlphaFoldDB" id="A0AAN7Z3W5"/>
<feature type="domain" description="CR-type" evidence="11">
    <location>
        <begin position="155"/>
        <end position="240"/>
    </location>
</feature>
<keyword evidence="2 8" id="KW-0479">Metal-binding</keyword>
<keyword evidence="3" id="KW-0677">Repeat</keyword>
<dbReference type="SUPFAM" id="SSF49493">
    <property type="entry name" value="HSP40/DnaJ peptide-binding domain"/>
    <property type="match status" value="2"/>
</dbReference>
<dbReference type="PANTHER" id="PTHR43888">
    <property type="entry name" value="DNAJ-LIKE-2, ISOFORM A-RELATED"/>
    <property type="match status" value="1"/>
</dbReference>
<dbReference type="EMBL" id="JAVFKY010000001">
    <property type="protein sequence ID" value="KAK5583550.1"/>
    <property type="molecule type" value="Genomic_DNA"/>
</dbReference>
<comment type="caution">
    <text evidence="12">The sequence shown here is derived from an EMBL/GenBank/DDBJ whole genome shotgun (WGS) entry which is preliminary data.</text>
</comment>
<evidence type="ECO:0000259" key="10">
    <source>
        <dbReference type="PROSITE" id="PS50076"/>
    </source>
</evidence>
<dbReference type="InterPro" id="IPR044713">
    <property type="entry name" value="DNJA1/2-like"/>
</dbReference>
<dbReference type="InterPro" id="IPR036410">
    <property type="entry name" value="HSP_DnaJ_Cys-rich_dom_sf"/>
</dbReference>
<protein>
    <submittedName>
        <fullName evidence="12">Uncharacterized protein</fullName>
    </submittedName>
</protein>
<dbReference type="Gene3D" id="2.60.260.20">
    <property type="entry name" value="Urease metallochaperone UreE, N-terminal domain"/>
    <property type="match status" value="2"/>
</dbReference>
<feature type="zinc finger region" description="CR-type" evidence="8">
    <location>
        <begin position="155"/>
        <end position="240"/>
    </location>
</feature>
<keyword evidence="5" id="KW-0256">Endoplasmic reticulum</keyword>
<evidence type="ECO:0000256" key="6">
    <source>
        <dbReference type="ARBA" id="ARBA00022833"/>
    </source>
</evidence>
<feature type="domain" description="J" evidence="10">
    <location>
        <begin position="6"/>
        <end position="73"/>
    </location>
</feature>
<comment type="subcellular location">
    <subcellularLocation>
        <location evidence="1">Endoplasmic reticulum</location>
    </subcellularLocation>
</comment>
<dbReference type="CDD" id="cd10719">
    <property type="entry name" value="DnaJ_zf"/>
    <property type="match status" value="1"/>
</dbReference>
<dbReference type="InterPro" id="IPR018253">
    <property type="entry name" value="DnaJ_domain_CS"/>
</dbReference>
<dbReference type="InterPro" id="IPR036869">
    <property type="entry name" value="J_dom_sf"/>
</dbReference>
<evidence type="ECO:0000256" key="8">
    <source>
        <dbReference type="PROSITE-ProRule" id="PRU00546"/>
    </source>
</evidence>
<dbReference type="PROSITE" id="PS00636">
    <property type="entry name" value="DNAJ_1"/>
    <property type="match status" value="1"/>
</dbReference>
<dbReference type="CDD" id="cd06257">
    <property type="entry name" value="DnaJ"/>
    <property type="match status" value="1"/>
</dbReference>
<dbReference type="SUPFAM" id="SSF46565">
    <property type="entry name" value="Chaperone J-domain"/>
    <property type="match status" value="1"/>
</dbReference>
<dbReference type="PRINTS" id="PR00625">
    <property type="entry name" value="JDOMAIN"/>
</dbReference>
<dbReference type="InterPro" id="IPR001305">
    <property type="entry name" value="HSP_DnaJ_Cys-rich_dom"/>
</dbReference>
<dbReference type="Gene3D" id="2.10.230.10">
    <property type="entry name" value="Heat shock protein DnaJ, cysteine-rich domain"/>
    <property type="match status" value="1"/>
</dbReference>
<keyword evidence="4 8" id="KW-0863">Zinc-finger</keyword>
<dbReference type="CDD" id="cd10747">
    <property type="entry name" value="DnaJ_C"/>
    <property type="match status" value="1"/>
</dbReference>